<proteinExistence type="predicted"/>
<feature type="compositionally biased region" description="Basic and acidic residues" evidence="16">
    <location>
        <begin position="369"/>
        <end position="380"/>
    </location>
</feature>
<dbReference type="Gene3D" id="1.25.40.340">
    <property type="match status" value="1"/>
</dbReference>
<evidence type="ECO:0000256" key="4">
    <source>
        <dbReference type="ARBA" id="ARBA00018932"/>
    </source>
</evidence>
<dbReference type="InterPro" id="IPR036117">
    <property type="entry name" value="DhaL_dom_sf"/>
</dbReference>
<dbReference type="InterPro" id="IPR004007">
    <property type="entry name" value="DhaL_dom"/>
</dbReference>
<sequence length="602" mass="65012">MSSQRAIFGKEPSLMVDGSLEGLCLLTPRIQLIADKRIVVREDLDAVRKRGLVSVLSGGGSGHEPAHAGFVGRGMLTAAVCGDVFASPSVDQILLVLRLIGHKGGTIVIVKNYTGDRLNFGLAIERYRAEFSDPEETKVEMILVEDDIATTTASAGPRGICGTLLVHKLVGAMAEEGRSFQRICHAAKSFRNSIRTIGVSLNRSSLFSRTETGKVSDASTIKHSQPLEVEIGLGIHNEPGAGLELFKSMKEVVALMMEYLEEAHCETDLEHNDHTFMMINNLGGLSVLEMQIVCREAVLWMYEKGGRPRDLYITCGAFMTSLKMPGFSITVANCSVGVATCLMAPTECASWIPFRQVNTTSTMQHNLSEFERPKSSEAVDHSSTSRKLTKEQGEALRKAVSGACQAIIDNEQYLNKLDAVSGDGDCGTTLKNLAQNISKVVSHSDCGDPHRLFRLFAEAASTSGGTGGALYGVLFSSFATALARFEDVSQSSSWIAAFGVALKTFVKYSRAGRGQKSMLDALEAIRESALENIVHWNGKDLGEVLDQLAIRCEIAAQGTKDMVAEVGRSSYSAKRKDLPKVPDAGAIAVSLWMREIAASFES</sequence>
<feature type="domain" description="DhaL" evidence="17">
    <location>
        <begin position="394"/>
        <end position="598"/>
    </location>
</feature>
<evidence type="ECO:0000256" key="6">
    <source>
        <dbReference type="ARBA" id="ARBA00022741"/>
    </source>
</evidence>
<dbReference type="AlphaFoldDB" id="A0A1D1VFD3"/>
<evidence type="ECO:0000256" key="3">
    <source>
        <dbReference type="ARBA" id="ARBA00012578"/>
    </source>
</evidence>
<evidence type="ECO:0000256" key="1">
    <source>
        <dbReference type="ARBA" id="ARBA00012107"/>
    </source>
</evidence>
<dbReference type="InterPro" id="IPR004006">
    <property type="entry name" value="DhaK_dom"/>
</dbReference>
<dbReference type="GO" id="GO:0019563">
    <property type="term" value="P:glycerol catabolic process"/>
    <property type="evidence" value="ECO:0007669"/>
    <property type="project" value="TreeGrafter"/>
</dbReference>
<keyword evidence="7" id="KW-0418">Kinase</keyword>
<keyword evidence="6" id="KW-0547">Nucleotide-binding</keyword>
<comment type="function">
    <text evidence="11">Catalyzes both the phosphorylation of dihydroxyacetone and of glyceraldehyde, and the splitting of ribonucleoside diphosphate-X compounds among which FAD is the best substrate. Represses IFIH1-mediated cellular antiviral response.</text>
</comment>
<dbReference type="PROSITE" id="PS51480">
    <property type="entry name" value="DHAL"/>
    <property type="match status" value="1"/>
</dbReference>
<comment type="catalytic activity">
    <reaction evidence="14">
        <text>FAD = riboflavin cyclic-4',5'-phosphate + AMP + H(+)</text>
        <dbReference type="Rhea" id="RHEA:13729"/>
        <dbReference type="ChEBI" id="CHEBI:15378"/>
        <dbReference type="ChEBI" id="CHEBI:57692"/>
        <dbReference type="ChEBI" id="CHEBI:76202"/>
        <dbReference type="ChEBI" id="CHEBI:456215"/>
        <dbReference type="EC" id="4.6.1.15"/>
    </reaction>
</comment>
<dbReference type="GO" id="GO:0005524">
    <property type="term" value="F:ATP binding"/>
    <property type="evidence" value="ECO:0007669"/>
    <property type="project" value="UniProtKB-KW"/>
</dbReference>
<protein>
    <recommendedName>
        <fullName evidence="4">Triokinase/FMN cyclase</fullName>
        <ecNumber evidence="2">2.7.1.28</ecNumber>
        <ecNumber evidence="1">2.7.1.29</ecNumber>
        <ecNumber evidence="3">4.6.1.15</ecNumber>
    </recommendedName>
    <alternativeName>
        <fullName evidence="10">Bifunctional ATP-dependent dihydroxyacetone kinase/FAD-AMP lyase (cyclizing)</fullName>
    </alternativeName>
</protein>
<keyword evidence="8" id="KW-0067">ATP-binding</keyword>
<keyword evidence="5" id="KW-0808">Transferase</keyword>
<dbReference type="Gene3D" id="3.30.1180.20">
    <property type="entry name" value="Dihydroxyacetone kinase, domain 2"/>
    <property type="match status" value="1"/>
</dbReference>
<gene>
    <name evidence="19" type="primary">RvY_09600-1</name>
    <name evidence="19" type="synonym">RvY_09600.1</name>
    <name evidence="19" type="ORF">RvY_09600</name>
</gene>
<dbReference type="Pfam" id="PF02733">
    <property type="entry name" value="Dak1"/>
    <property type="match status" value="1"/>
</dbReference>
<evidence type="ECO:0000256" key="14">
    <source>
        <dbReference type="ARBA" id="ARBA00048526"/>
    </source>
</evidence>
<evidence type="ECO:0000256" key="10">
    <source>
        <dbReference type="ARBA" id="ARBA00032426"/>
    </source>
</evidence>
<evidence type="ECO:0000256" key="7">
    <source>
        <dbReference type="ARBA" id="ARBA00022777"/>
    </source>
</evidence>
<reference evidence="19 20" key="1">
    <citation type="journal article" date="2016" name="Nat. Commun.">
        <title>Extremotolerant tardigrade genome and improved radiotolerance of human cultured cells by tardigrade-unique protein.</title>
        <authorList>
            <person name="Hashimoto T."/>
            <person name="Horikawa D.D."/>
            <person name="Saito Y."/>
            <person name="Kuwahara H."/>
            <person name="Kozuka-Hata H."/>
            <person name="Shin-I T."/>
            <person name="Minakuchi Y."/>
            <person name="Ohishi K."/>
            <person name="Motoyama A."/>
            <person name="Aizu T."/>
            <person name="Enomoto A."/>
            <person name="Kondo K."/>
            <person name="Tanaka S."/>
            <person name="Hara Y."/>
            <person name="Koshikawa S."/>
            <person name="Sagara H."/>
            <person name="Miura T."/>
            <person name="Yokobori S."/>
            <person name="Miyagawa K."/>
            <person name="Suzuki Y."/>
            <person name="Kubo T."/>
            <person name="Oyama M."/>
            <person name="Kohara Y."/>
            <person name="Fujiyama A."/>
            <person name="Arakawa K."/>
            <person name="Katayama T."/>
            <person name="Toyoda A."/>
            <person name="Kunieda T."/>
        </authorList>
    </citation>
    <scope>NUCLEOTIDE SEQUENCE [LARGE SCALE GENOMIC DNA]</scope>
    <source>
        <strain evidence="19 20">YOKOZUNA-1</strain>
    </source>
</reference>
<dbReference type="STRING" id="947166.A0A1D1VFD3"/>
<evidence type="ECO:0000256" key="5">
    <source>
        <dbReference type="ARBA" id="ARBA00022679"/>
    </source>
</evidence>
<dbReference type="Pfam" id="PF02734">
    <property type="entry name" value="Dak2"/>
    <property type="match status" value="1"/>
</dbReference>
<dbReference type="EC" id="4.6.1.15" evidence="3"/>
<keyword evidence="20" id="KW-1185">Reference proteome</keyword>
<dbReference type="OrthoDB" id="1724672at2759"/>
<dbReference type="EC" id="2.7.1.29" evidence="1"/>
<dbReference type="GO" id="GO:0050354">
    <property type="term" value="F:triokinase activity"/>
    <property type="evidence" value="ECO:0007669"/>
    <property type="project" value="UniProtKB-EC"/>
</dbReference>
<comment type="catalytic activity">
    <reaction evidence="13">
        <text>D-glyceraldehyde + ATP = D-glyceraldehyde 3-phosphate + ADP + H(+)</text>
        <dbReference type="Rhea" id="RHEA:13941"/>
        <dbReference type="ChEBI" id="CHEBI:15378"/>
        <dbReference type="ChEBI" id="CHEBI:17378"/>
        <dbReference type="ChEBI" id="CHEBI:30616"/>
        <dbReference type="ChEBI" id="CHEBI:59776"/>
        <dbReference type="ChEBI" id="CHEBI:456216"/>
        <dbReference type="EC" id="2.7.1.28"/>
    </reaction>
</comment>
<evidence type="ECO:0000256" key="8">
    <source>
        <dbReference type="ARBA" id="ARBA00022840"/>
    </source>
</evidence>
<dbReference type="EC" id="2.7.1.28" evidence="2"/>
<evidence type="ECO:0000256" key="2">
    <source>
        <dbReference type="ARBA" id="ARBA00012110"/>
    </source>
</evidence>
<dbReference type="EMBL" id="BDGG01000004">
    <property type="protein sequence ID" value="GAU98457.1"/>
    <property type="molecule type" value="Genomic_DNA"/>
</dbReference>
<keyword evidence="9" id="KW-0170">Cobalt</keyword>
<organism evidence="19 20">
    <name type="scientific">Ramazzottius varieornatus</name>
    <name type="common">Water bear</name>
    <name type="synonym">Tardigrade</name>
    <dbReference type="NCBI Taxonomy" id="947166"/>
    <lineage>
        <taxon>Eukaryota</taxon>
        <taxon>Metazoa</taxon>
        <taxon>Ecdysozoa</taxon>
        <taxon>Tardigrada</taxon>
        <taxon>Eutardigrada</taxon>
        <taxon>Parachela</taxon>
        <taxon>Hypsibioidea</taxon>
        <taxon>Ramazzottiidae</taxon>
        <taxon>Ramazzottius</taxon>
    </lineage>
</organism>
<comment type="subunit">
    <text evidence="12">Homodimer. Interacts with IFIH1 (via the CARD domains), the interaction is inhibited by viral infection.</text>
</comment>
<comment type="caution">
    <text evidence="19">The sequence shown here is derived from an EMBL/GenBank/DDBJ whole genome shotgun (WGS) entry which is preliminary data.</text>
</comment>
<evidence type="ECO:0000256" key="12">
    <source>
        <dbReference type="ARBA" id="ARBA00046681"/>
    </source>
</evidence>
<dbReference type="Gene3D" id="3.40.50.10440">
    <property type="entry name" value="Dihydroxyacetone kinase, domain 1"/>
    <property type="match status" value="1"/>
</dbReference>
<evidence type="ECO:0000256" key="16">
    <source>
        <dbReference type="SAM" id="MobiDB-lite"/>
    </source>
</evidence>
<dbReference type="SUPFAM" id="SSF101473">
    <property type="entry name" value="DhaL-like"/>
    <property type="match status" value="1"/>
</dbReference>
<evidence type="ECO:0000313" key="20">
    <source>
        <dbReference type="Proteomes" id="UP000186922"/>
    </source>
</evidence>
<dbReference type="PROSITE" id="PS51481">
    <property type="entry name" value="DHAK"/>
    <property type="match status" value="1"/>
</dbReference>
<dbReference type="InterPro" id="IPR050861">
    <property type="entry name" value="Dihydroxyacetone_Kinase"/>
</dbReference>
<evidence type="ECO:0000256" key="13">
    <source>
        <dbReference type="ARBA" id="ARBA00047974"/>
    </source>
</evidence>
<evidence type="ECO:0000313" key="19">
    <source>
        <dbReference type="EMBL" id="GAU98457.1"/>
    </source>
</evidence>
<evidence type="ECO:0000256" key="11">
    <source>
        <dbReference type="ARBA" id="ARBA00045490"/>
    </source>
</evidence>
<evidence type="ECO:0000259" key="17">
    <source>
        <dbReference type="PROSITE" id="PS51480"/>
    </source>
</evidence>
<dbReference type="GO" id="GO:0004371">
    <property type="term" value="F:glycerone kinase activity"/>
    <property type="evidence" value="ECO:0007669"/>
    <property type="project" value="UniProtKB-EC"/>
</dbReference>
<name>A0A1D1VFD3_RAMVA</name>
<feature type="region of interest" description="Disordered" evidence="16">
    <location>
        <begin position="369"/>
        <end position="391"/>
    </location>
</feature>
<evidence type="ECO:0000259" key="18">
    <source>
        <dbReference type="PROSITE" id="PS51481"/>
    </source>
</evidence>
<dbReference type="GO" id="GO:0005829">
    <property type="term" value="C:cytosol"/>
    <property type="evidence" value="ECO:0007669"/>
    <property type="project" value="TreeGrafter"/>
</dbReference>
<feature type="domain" description="DhaK" evidence="18">
    <location>
        <begin position="11"/>
        <end position="351"/>
    </location>
</feature>
<dbReference type="GO" id="GO:0034012">
    <property type="term" value="F:FAD-AMP lyase (cyclizing) activity"/>
    <property type="evidence" value="ECO:0007669"/>
    <property type="project" value="UniProtKB-EC"/>
</dbReference>
<dbReference type="PANTHER" id="PTHR28629">
    <property type="entry name" value="TRIOKINASE/FMN CYCLASE"/>
    <property type="match status" value="1"/>
</dbReference>
<dbReference type="PANTHER" id="PTHR28629:SF4">
    <property type="entry name" value="TRIOKINASE_FMN CYCLASE"/>
    <property type="match status" value="1"/>
</dbReference>
<dbReference type="SUPFAM" id="SSF82549">
    <property type="entry name" value="DAK1/DegV-like"/>
    <property type="match status" value="1"/>
</dbReference>
<comment type="catalytic activity">
    <reaction evidence="15">
        <text>dihydroxyacetone + ATP = dihydroxyacetone phosphate + ADP + H(+)</text>
        <dbReference type="Rhea" id="RHEA:15773"/>
        <dbReference type="ChEBI" id="CHEBI:15378"/>
        <dbReference type="ChEBI" id="CHEBI:16016"/>
        <dbReference type="ChEBI" id="CHEBI:30616"/>
        <dbReference type="ChEBI" id="CHEBI:57642"/>
        <dbReference type="ChEBI" id="CHEBI:456216"/>
        <dbReference type="EC" id="2.7.1.29"/>
    </reaction>
</comment>
<dbReference type="FunFam" id="3.40.50.10440:FF:000001">
    <property type="entry name" value="Dihydroxyacetone kinase, DhaK subunit"/>
    <property type="match status" value="1"/>
</dbReference>
<dbReference type="Proteomes" id="UP000186922">
    <property type="component" value="Unassembled WGS sequence"/>
</dbReference>
<dbReference type="SMART" id="SM01120">
    <property type="entry name" value="Dak2"/>
    <property type="match status" value="1"/>
</dbReference>
<evidence type="ECO:0000256" key="15">
    <source>
        <dbReference type="ARBA" id="ARBA00048898"/>
    </source>
</evidence>
<accession>A0A1D1VFD3</accession>
<evidence type="ECO:0000256" key="9">
    <source>
        <dbReference type="ARBA" id="ARBA00023285"/>
    </source>
</evidence>